<sequence length="48" mass="5445">MDFLTGFMLVNTKDILKRLSINLFRVSAIISINSIIRVLYMEVTSGIP</sequence>
<keyword evidence="1" id="KW-0812">Transmembrane</keyword>
<evidence type="ECO:0000256" key="1">
    <source>
        <dbReference type="SAM" id="Phobius"/>
    </source>
</evidence>
<feature type="transmembrane region" description="Helical" evidence="1">
    <location>
        <begin position="21"/>
        <end position="40"/>
    </location>
</feature>
<evidence type="ECO:0000313" key="3">
    <source>
        <dbReference type="Proteomes" id="UP001165422"/>
    </source>
</evidence>
<proteinExistence type="predicted"/>
<dbReference type="Proteomes" id="UP001165422">
    <property type="component" value="Unassembled WGS sequence"/>
</dbReference>
<protein>
    <submittedName>
        <fullName evidence="2">Uncharacterized protein</fullName>
    </submittedName>
</protein>
<name>A0ABS8N5D3_9CLOT</name>
<dbReference type="RefSeq" id="WP_190972280.1">
    <property type="nucleotide sequence ID" value="NZ_JAJJPB010000004.1"/>
</dbReference>
<comment type="caution">
    <text evidence="2">The sequence shown here is derived from an EMBL/GenBank/DDBJ whole genome shotgun (WGS) entry which is preliminary data.</text>
</comment>
<keyword evidence="1" id="KW-1133">Transmembrane helix</keyword>
<evidence type="ECO:0000313" key="2">
    <source>
        <dbReference type="EMBL" id="MCC9294275.1"/>
    </source>
</evidence>
<gene>
    <name evidence="2" type="ORF">LN736_05235</name>
</gene>
<reference evidence="2" key="1">
    <citation type="submission" date="2021-11" db="EMBL/GenBank/DDBJ databases">
        <authorList>
            <person name="Qingchun L."/>
            <person name="Dong Z."/>
            <person name="Zongwei Q."/>
            <person name="Jia Z."/>
            <person name="Duotao L."/>
        </authorList>
    </citation>
    <scope>NUCLEOTIDE SEQUENCE</scope>
    <source>
        <strain evidence="2">WLY-B-L2</strain>
    </source>
</reference>
<keyword evidence="3" id="KW-1185">Reference proteome</keyword>
<keyword evidence="1" id="KW-0472">Membrane</keyword>
<dbReference type="EMBL" id="JAJJPB010000004">
    <property type="protein sequence ID" value="MCC9294275.1"/>
    <property type="molecule type" value="Genomic_DNA"/>
</dbReference>
<organism evidence="2 3">
    <name type="scientific">Clostridium aromativorans</name>
    <dbReference type="NCBI Taxonomy" id="2836848"/>
    <lineage>
        <taxon>Bacteria</taxon>
        <taxon>Bacillati</taxon>
        <taxon>Bacillota</taxon>
        <taxon>Clostridia</taxon>
        <taxon>Eubacteriales</taxon>
        <taxon>Clostridiaceae</taxon>
        <taxon>Clostridium</taxon>
    </lineage>
</organism>
<accession>A0ABS8N5D3</accession>